<dbReference type="EMBL" id="JAAKFY010000007">
    <property type="protein sequence ID" value="KAF3854259.1"/>
    <property type="molecule type" value="Genomic_DNA"/>
</dbReference>
<reference evidence="1 2" key="1">
    <citation type="submission" date="2020-03" db="EMBL/GenBank/DDBJ databases">
        <title>Dissostichus mawsoni Genome sequencing and assembly.</title>
        <authorList>
            <person name="Park H."/>
        </authorList>
    </citation>
    <scope>NUCLEOTIDE SEQUENCE [LARGE SCALE GENOMIC DNA]</scope>
    <source>
        <strain evidence="1">DM0001</strain>
        <tissue evidence="1">Muscle</tissue>
    </source>
</reference>
<evidence type="ECO:0000313" key="1">
    <source>
        <dbReference type="EMBL" id="KAF3854259.1"/>
    </source>
</evidence>
<name>A0A7J5YZN7_DISMA</name>
<gene>
    <name evidence="1" type="ORF">F7725_022314</name>
</gene>
<sequence length="130" mass="14998">MREYRLYSRQRYTDATDQELDQAVQRIQIEMPTAGYRMVKGRLLSMGMHVQWRRVTASLHRVDPGLAGFNCIVRRTYSVRGPLSLWHVDTNHKLIRVRGDQGVENVDIAGELIKEASCQEKASTIVVERI</sequence>
<dbReference type="PANTHER" id="PTHR46791:SF11">
    <property type="entry name" value="INTEGRASE CATALYTIC DOMAIN-CONTAINING PROTEIN"/>
    <property type="match status" value="1"/>
</dbReference>
<dbReference type="Proteomes" id="UP000518266">
    <property type="component" value="Unassembled WGS sequence"/>
</dbReference>
<accession>A0A7J5YZN7</accession>
<feature type="non-terminal residue" evidence="1">
    <location>
        <position position="130"/>
    </location>
</feature>
<organism evidence="1 2">
    <name type="scientific">Dissostichus mawsoni</name>
    <name type="common">Antarctic cod</name>
    <dbReference type="NCBI Taxonomy" id="36200"/>
    <lineage>
        <taxon>Eukaryota</taxon>
        <taxon>Metazoa</taxon>
        <taxon>Chordata</taxon>
        <taxon>Craniata</taxon>
        <taxon>Vertebrata</taxon>
        <taxon>Euteleostomi</taxon>
        <taxon>Actinopterygii</taxon>
        <taxon>Neopterygii</taxon>
        <taxon>Teleostei</taxon>
        <taxon>Neoteleostei</taxon>
        <taxon>Acanthomorphata</taxon>
        <taxon>Eupercaria</taxon>
        <taxon>Perciformes</taxon>
        <taxon>Notothenioidei</taxon>
        <taxon>Nototheniidae</taxon>
        <taxon>Dissostichus</taxon>
    </lineage>
</organism>
<proteinExistence type="predicted"/>
<dbReference type="OrthoDB" id="2686689at2759"/>
<dbReference type="PANTHER" id="PTHR46791">
    <property type="entry name" value="EXPRESSED PROTEIN"/>
    <property type="match status" value="1"/>
</dbReference>
<evidence type="ECO:0000313" key="2">
    <source>
        <dbReference type="Proteomes" id="UP000518266"/>
    </source>
</evidence>
<keyword evidence="2" id="KW-1185">Reference proteome</keyword>
<protein>
    <submittedName>
        <fullName evidence="1">Uncharacterized protein</fullName>
    </submittedName>
</protein>
<comment type="caution">
    <text evidence="1">The sequence shown here is derived from an EMBL/GenBank/DDBJ whole genome shotgun (WGS) entry which is preliminary data.</text>
</comment>
<dbReference type="AlphaFoldDB" id="A0A7J5YZN7"/>